<protein>
    <submittedName>
        <fullName evidence="1">Uncharacterized protein</fullName>
    </submittedName>
</protein>
<reference evidence="1 2" key="1">
    <citation type="submission" date="2013-11" db="EMBL/GenBank/DDBJ databases">
        <title>Opisthorchis viverrini - life in the bile duct.</title>
        <authorList>
            <person name="Young N.D."/>
            <person name="Nagarajan N."/>
            <person name="Lin S.J."/>
            <person name="Korhonen P.K."/>
            <person name="Jex A.R."/>
            <person name="Hall R.S."/>
            <person name="Safavi-Hemami H."/>
            <person name="Kaewkong W."/>
            <person name="Bertrand D."/>
            <person name="Gao S."/>
            <person name="Seet Q."/>
            <person name="Wongkham S."/>
            <person name="Teh B.T."/>
            <person name="Wongkham C."/>
            <person name="Intapan P.M."/>
            <person name="Maleewong W."/>
            <person name="Yang X."/>
            <person name="Hu M."/>
            <person name="Wang Z."/>
            <person name="Hofmann A."/>
            <person name="Sternberg P.W."/>
            <person name="Tan P."/>
            <person name="Wang J."/>
            <person name="Gasser R.B."/>
        </authorList>
    </citation>
    <scope>NUCLEOTIDE SEQUENCE [LARGE SCALE GENOMIC DNA]</scope>
</reference>
<keyword evidence="2" id="KW-1185">Reference proteome</keyword>
<organism evidence="1 2">
    <name type="scientific">Opisthorchis viverrini</name>
    <name type="common">Southeast Asian liver fluke</name>
    <dbReference type="NCBI Taxonomy" id="6198"/>
    <lineage>
        <taxon>Eukaryota</taxon>
        <taxon>Metazoa</taxon>
        <taxon>Spiralia</taxon>
        <taxon>Lophotrochozoa</taxon>
        <taxon>Platyhelminthes</taxon>
        <taxon>Trematoda</taxon>
        <taxon>Digenea</taxon>
        <taxon>Opisthorchiida</taxon>
        <taxon>Opisthorchiata</taxon>
        <taxon>Opisthorchiidae</taxon>
        <taxon>Opisthorchis</taxon>
    </lineage>
</organism>
<accession>A0A075A130</accession>
<dbReference type="KEGG" id="ovi:T265_12685"/>
<dbReference type="OrthoDB" id="10291532at2759"/>
<feature type="non-terminal residue" evidence="1">
    <location>
        <position position="66"/>
    </location>
</feature>
<dbReference type="AlphaFoldDB" id="A0A075A130"/>
<evidence type="ECO:0000313" key="1">
    <source>
        <dbReference type="EMBL" id="KER33071.1"/>
    </source>
</evidence>
<name>A0A075A130_OPIVI</name>
<dbReference type="EMBL" id="KL596628">
    <property type="protein sequence ID" value="KER33071.1"/>
    <property type="molecule type" value="Genomic_DNA"/>
</dbReference>
<sequence>MRRLCLDYSGIPANPSAEDLMCVSADLISLYSYVVFEDEYLDVVNDHLVFLGVKYTKGEVNADQQD</sequence>
<gene>
    <name evidence="1" type="ORF">T265_12685</name>
</gene>
<dbReference type="RefSeq" id="XP_009163212.1">
    <property type="nucleotide sequence ID" value="XM_009164948.1"/>
</dbReference>
<dbReference type="GeneID" id="20326853"/>
<evidence type="ECO:0000313" key="2">
    <source>
        <dbReference type="Proteomes" id="UP000054324"/>
    </source>
</evidence>
<proteinExistence type="predicted"/>
<dbReference type="Proteomes" id="UP000054324">
    <property type="component" value="Unassembled WGS sequence"/>
</dbReference>
<dbReference type="CTD" id="20326853"/>